<dbReference type="InterPro" id="IPR018062">
    <property type="entry name" value="HTH_AraC-typ_CS"/>
</dbReference>
<dbReference type="Proteomes" id="UP000052068">
    <property type="component" value="Unassembled WGS sequence"/>
</dbReference>
<evidence type="ECO:0000256" key="4">
    <source>
        <dbReference type="ARBA" id="ARBA00023159"/>
    </source>
</evidence>
<dbReference type="InterPro" id="IPR037923">
    <property type="entry name" value="HTH-like"/>
</dbReference>
<evidence type="ECO:0000256" key="1">
    <source>
        <dbReference type="ARBA" id="ARBA00022490"/>
    </source>
</evidence>
<keyword evidence="1" id="KW-0963">Cytoplasm</keyword>
<dbReference type="RefSeq" id="WP_045020514.1">
    <property type="nucleotide sequence ID" value="NZ_JWJH01000009.1"/>
</dbReference>
<accession>A0ABR5CSC4</accession>
<dbReference type="InterPro" id="IPR009057">
    <property type="entry name" value="Homeodomain-like_sf"/>
</dbReference>
<evidence type="ECO:0000313" key="8">
    <source>
        <dbReference type="EMBL" id="KJF67743.1"/>
    </source>
</evidence>
<keyword evidence="3" id="KW-0238">DNA-binding</keyword>
<sequence>MDEIEDGILSSIPPAALTLNLTRATIKMEHSRTWQIDKSNQVDDLVICIEGRGHYLVDGEARVLEPGDAMLIFRGQRFVGWNEQAATYRGVAQHFTLDIYGRHNLIAQMDLKPKLRLSRWPLLEPLVRHYRQSAPPSSVTLGQHHLFMVLLIAFIDDAFLGWVDRPSFQPEGAEALDLAVMKAITMISANPLDPEIAGRATDAAPYNRDYFLREFQKRVGRTPRKYQEFKRMERAMHFLEAGLSVASAAAEVGYADPYYFSRMFKRTLGLSPRDHMNKVRRSRHGNLMAFDEHEQQRLLSTEPQNEKAPLEQRGPVLA</sequence>
<keyword evidence="9" id="KW-1185">Reference proteome</keyword>
<keyword evidence="4" id="KW-0010">Activator</keyword>
<feature type="region of interest" description="Disordered" evidence="6">
    <location>
        <begin position="298"/>
        <end position="318"/>
    </location>
</feature>
<dbReference type="InterPro" id="IPR050204">
    <property type="entry name" value="AraC_XylS_family_regulators"/>
</dbReference>
<evidence type="ECO:0000256" key="3">
    <source>
        <dbReference type="ARBA" id="ARBA00023125"/>
    </source>
</evidence>
<feature type="domain" description="HTH araC/xylS-type" evidence="7">
    <location>
        <begin position="181"/>
        <end position="278"/>
    </location>
</feature>
<dbReference type="PANTHER" id="PTHR46796:SF13">
    <property type="entry name" value="HTH-TYPE TRANSCRIPTIONAL ACTIVATOR RHAS"/>
    <property type="match status" value="1"/>
</dbReference>
<reference evidence="8 9" key="1">
    <citation type="submission" date="2015-03" db="EMBL/GenBank/DDBJ databases">
        <title>Draft Genome Sequences of Agrobacterium nepotum Strain 39/7T (= CFBP 7436T = LMG 26435T) and Agrobacterium sp. Strain KFB 330 (= CFBP 8308 = LMG 28674).</title>
        <authorList>
            <person name="Kuzmanovic N."/>
            <person name="Pulawska J."/>
            <person name="Obradovic A."/>
        </authorList>
    </citation>
    <scope>NUCLEOTIDE SEQUENCE [LARGE SCALE GENOMIC DNA]</scope>
    <source>
        <strain evidence="8 9">39/7</strain>
    </source>
</reference>
<dbReference type="PANTHER" id="PTHR46796">
    <property type="entry name" value="HTH-TYPE TRANSCRIPTIONAL ACTIVATOR RHAS-RELATED"/>
    <property type="match status" value="1"/>
</dbReference>
<dbReference type="Pfam" id="PF12833">
    <property type="entry name" value="HTH_18"/>
    <property type="match status" value="1"/>
</dbReference>
<gene>
    <name evidence="8" type="ORF">RS75_11695</name>
</gene>
<keyword evidence="2" id="KW-0805">Transcription regulation</keyword>
<dbReference type="SMART" id="SM00342">
    <property type="entry name" value="HTH_ARAC"/>
    <property type="match status" value="1"/>
</dbReference>
<keyword evidence="5" id="KW-0804">Transcription</keyword>
<evidence type="ECO:0000259" key="7">
    <source>
        <dbReference type="PROSITE" id="PS01124"/>
    </source>
</evidence>
<dbReference type="EMBL" id="JWJH01000009">
    <property type="protein sequence ID" value="KJF67743.1"/>
    <property type="molecule type" value="Genomic_DNA"/>
</dbReference>
<evidence type="ECO:0000256" key="6">
    <source>
        <dbReference type="SAM" id="MobiDB-lite"/>
    </source>
</evidence>
<dbReference type="InterPro" id="IPR018060">
    <property type="entry name" value="HTH_AraC"/>
</dbReference>
<evidence type="ECO:0000256" key="2">
    <source>
        <dbReference type="ARBA" id="ARBA00023015"/>
    </source>
</evidence>
<dbReference type="Gene3D" id="1.10.10.60">
    <property type="entry name" value="Homeodomain-like"/>
    <property type="match status" value="2"/>
</dbReference>
<organism evidence="8 9">
    <name type="scientific">Rhizobium nepotum 39/7</name>
    <dbReference type="NCBI Taxonomy" id="1368418"/>
    <lineage>
        <taxon>Bacteria</taxon>
        <taxon>Pseudomonadati</taxon>
        <taxon>Pseudomonadota</taxon>
        <taxon>Alphaproteobacteria</taxon>
        <taxon>Hyphomicrobiales</taxon>
        <taxon>Rhizobiaceae</taxon>
        <taxon>Rhizobium/Agrobacterium group</taxon>
        <taxon>Rhizobium</taxon>
    </lineage>
</organism>
<dbReference type="PROSITE" id="PS00041">
    <property type="entry name" value="HTH_ARAC_FAMILY_1"/>
    <property type="match status" value="1"/>
</dbReference>
<name>A0ABR5CSC4_9HYPH</name>
<dbReference type="PROSITE" id="PS01124">
    <property type="entry name" value="HTH_ARAC_FAMILY_2"/>
    <property type="match status" value="1"/>
</dbReference>
<dbReference type="SUPFAM" id="SSF51215">
    <property type="entry name" value="Regulatory protein AraC"/>
    <property type="match status" value="1"/>
</dbReference>
<proteinExistence type="predicted"/>
<evidence type="ECO:0000256" key="5">
    <source>
        <dbReference type="ARBA" id="ARBA00023163"/>
    </source>
</evidence>
<evidence type="ECO:0000313" key="9">
    <source>
        <dbReference type="Proteomes" id="UP000052068"/>
    </source>
</evidence>
<protein>
    <submittedName>
        <fullName evidence="8">AraC family transcriptional regulator</fullName>
    </submittedName>
</protein>
<dbReference type="SUPFAM" id="SSF46689">
    <property type="entry name" value="Homeodomain-like"/>
    <property type="match status" value="1"/>
</dbReference>
<comment type="caution">
    <text evidence="8">The sequence shown here is derived from an EMBL/GenBank/DDBJ whole genome shotgun (WGS) entry which is preliminary data.</text>
</comment>